<dbReference type="CDD" id="cd14324">
    <property type="entry name" value="UBA_Dsk2p_like"/>
    <property type="match status" value="1"/>
</dbReference>
<evidence type="ECO:0000259" key="3">
    <source>
        <dbReference type="PROSITE" id="PS50053"/>
    </source>
</evidence>
<dbReference type="PANTHER" id="PTHR10677">
    <property type="entry name" value="UBIQUILIN"/>
    <property type="match status" value="1"/>
</dbReference>
<dbReference type="HOGENOM" id="CLU_024293_0_1_1"/>
<dbReference type="GO" id="GO:0030474">
    <property type="term" value="P:spindle pole body duplication"/>
    <property type="evidence" value="ECO:0007669"/>
    <property type="project" value="EnsemblFungi"/>
</dbReference>
<dbReference type="GO" id="GO:0036503">
    <property type="term" value="P:ERAD pathway"/>
    <property type="evidence" value="ECO:0007669"/>
    <property type="project" value="EnsemblFungi"/>
</dbReference>
<organism evidence="4 5">
    <name type="scientific">Naumovozyma castellii</name>
    <name type="common">Yeast</name>
    <name type="synonym">Saccharomyces castellii</name>
    <dbReference type="NCBI Taxonomy" id="27288"/>
    <lineage>
        <taxon>Eukaryota</taxon>
        <taxon>Fungi</taxon>
        <taxon>Dikarya</taxon>
        <taxon>Ascomycota</taxon>
        <taxon>Saccharomycotina</taxon>
        <taxon>Saccharomycetes</taxon>
        <taxon>Saccharomycetales</taxon>
        <taxon>Saccharomycetaceae</taxon>
        <taxon>Naumovozyma</taxon>
    </lineage>
</organism>
<evidence type="ECO:0000259" key="2">
    <source>
        <dbReference type="PROSITE" id="PS50030"/>
    </source>
</evidence>
<dbReference type="InterPro" id="IPR029071">
    <property type="entry name" value="Ubiquitin-like_domsf"/>
</dbReference>
<dbReference type="CDD" id="cd16106">
    <property type="entry name" value="Ubl_Dsk2p_like"/>
    <property type="match status" value="1"/>
</dbReference>
<dbReference type="AlphaFoldDB" id="G0VC26"/>
<reference key="2">
    <citation type="submission" date="2011-08" db="EMBL/GenBank/DDBJ databases">
        <title>Genome sequence of Naumovozyma castellii.</title>
        <authorList>
            <person name="Gordon J.L."/>
            <person name="Armisen D."/>
            <person name="Proux-Wera E."/>
            <person name="OhEigeartaigh S.S."/>
            <person name="Byrne K.P."/>
            <person name="Wolfe K.H."/>
        </authorList>
    </citation>
    <scope>NUCLEOTIDE SEQUENCE</scope>
    <source>
        <strain>Type strain:CBS 4309</strain>
    </source>
</reference>
<evidence type="ECO:0000256" key="1">
    <source>
        <dbReference type="SAM" id="MobiDB-lite"/>
    </source>
</evidence>
<dbReference type="PROSITE" id="PS50053">
    <property type="entry name" value="UBIQUITIN_2"/>
    <property type="match status" value="1"/>
</dbReference>
<dbReference type="GO" id="GO:0030674">
    <property type="term" value="F:protein-macromolecule adaptor activity"/>
    <property type="evidence" value="ECO:0007669"/>
    <property type="project" value="EnsemblFungi"/>
</dbReference>
<gene>
    <name evidence="4" type="primary">NCAS0C00430</name>
    <name evidence="4" type="ordered locus">NCAS_0C00430</name>
</gene>
<dbReference type="InterPro" id="IPR019954">
    <property type="entry name" value="Ubiquitin_CS"/>
</dbReference>
<dbReference type="InterPro" id="IPR000626">
    <property type="entry name" value="Ubiquitin-like_dom"/>
</dbReference>
<dbReference type="FunFam" id="1.10.8.10:FF:000024">
    <property type="entry name" value="Ubiquitin domain-containing protein DSK2"/>
    <property type="match status" value="1"/>
</dbReference>
<dbReference type="PANTHER" id="PTHR10677:SF3">
    <property type="entry name" value="FI07626P-RELATED"/>
    <property type="match status" value="1"/>
</dbReference>
<dbReference type="SUPFAM" id="SSF46934">
    <property type="entry name" value="UBA-like"/>
    <property type="match status" value="1"/>
</dbReference>
<dbReference type="InParanoid" id="G0VC26"/>
<dbReference type="OrthoDB" id="267397at2759"/>
<dbReference type="eggNOG" id="KOG0010">
    <property type="taxonomic scope" value="Eukaryota"/>
</dbReference>
<dbReference type="Proteomes" id="UP000001640">
    <property type="component" value="Chromosome 3"/>
</dbReference>
<dbReference type="Pfam" id="PF00240">
    <property type="entry name" value="ubiquitin"/>
    <property type="match status" value="1"/>
</dbReference>
<keyword evidence="5" id="KW-1185">Reference proteome</keyword>
<reference evidence="4 5" key="1">
    <citation type="journal article" date="2011" name="Proc. Natl. Acad. Sci. U.S.A.">
        <title>Evolutionary erosion of yeast sex chromosomes by mating-type switching accidents.</title>
        <authorList>
            <person name="Gordon J.L."/>
            <person name="Armisen D."/>
            <person name="Proux-Wera E."/>
            <person name="Oheigeartaigh S.S."/>
            <person name="Byrne K.P."/>
            <person name="Wolfe K.H."/>
        </authorList>
    </citation>
    <scope>NUCLEOTIDE SEQUENCE [LARGE SCALE GENOMIC DNA]</scope>
    <source>
        <strain evidence="5">ATCC 76901 / BCRC 22586 / CBS 4309 / NBRC 1992 / NRRL Y-12630</strain>
    </source>
</reference>
<dbReference type="InterPro" id="IPR015496">
    <property type="entry name" value="Ubiquilin"/>
</dbReference>
<feature type="compositionally biased region" description="Low complexity" evidence="1">
    <location>
        <begin position="247"/>
        <end position="268"/>
    </location>
</feature>
<proteinExistence type="predicted"/>
<dbReference type="SMART" id="SM00165">
    <property type="entry name" value="UBA"/>
    <property type="match status" value="1"/>
</dbReference>
<feature type="domain" description="UBA" evidence="2">
    <location>
        <begin position="323"/>
        <end position="367"/>
    </location>
</feature>
<dbReference type="RefSeq" id="XP_003675402.1">
    <property type="nucleotide sequence ID" value="XM_003675354.1"/>
</dbReference>
<feature type="domain" description="Ubiquitin-like" evidence="3">
    <location>
        <begin position="1"/>
        <end position="77"/>
    </location>
</feature>
<evidence type="ECO:0000313" key="4">
    <source>
        <dbReference type="EMBL" id="CCC69033.1"/>
    </source>
</evidence>
<protein>
    <recommendedName>
        <fullName evidence="6">Ubiquitin domain-containing protein DSK2</fullName>
    </recommendedName>
</protein>
<evidence type="ECO:0000313" key="5">
    <source>
        <dbReference type="Proteomes" id="UP000001640"/>
    </source>
</evidence>
<dbReference type="Pfam" id="PF23195">
    <property type="entry name" value="UBQLN1"/>
    <property type="match status" value="1"/>
</dbReference>
<dbReference type="GO" id="GO:0036435">
    <property type="term" value="F:K48-linked polyubiquitin modification-dependent protein binding"/>
    <property type="evidence" value="ECO:0007669"/>
    <property type="project" value="EnsemblFungi"/>
</dbReference>
<dbReference type="SMART" id="SM00727">
    <property type="entry name" value="STI1"/>
    <property type="match status" value="2"/>
</dbReference>
<dbReference type="Gene3D" id="1.10.8.10">
    <property type="entry name" value="DNA helicase RuvA subunit, C-terminal domain"/>
    <property type="match status" value="1"/>
</dbReference>
<sequence length="369" mass="39519">MSISIHVKSGQNNWQVSIDPASTILQLKEEIAKVSEVPATNQRLIFSGKILKDDQTVEFYKILDGLSIHMVKSGGGSANKNKSPPPQANTTATPVAPNMAAGETGGFNPLSDLTSARYAGYLNLPSADTFGPDGGLNNSGPNQDEMLRMLDNPVFQSQMNEMLSNPQMLDFIIQANPQLQAMGPQARQILQNPMFRQMLTNPDMIRQSMQMARAMNGGVDPNGNGQANTSSDFPAPGGDDDNTVSENTPSTTNTASTNPSSTATTNAANPFASLFNPAMNPFAAGMANTNAAGSGNPPAFDPSFFASMFQPPAAQQQQEDTRPPEERYEHQLRQLNDMGFFDFDRNVAALRRSGGNVESALNALLNGDV</sequence>
<feature type="region of interest" description="Disordered" evidence="1">
    <location>
        <begin position="75"/>
        <end position="95"/>
    </location>
</feature>
<feature type="compositionally biased region" description="Polar residues" evidence="1">
    <location>
        <begin position="78"/>
        <end position="93"/>
    </location>
</feature>
<dbReference type="InterPro" id="IPR009060">
    <property type="entry name" value="UBA-like_sf"/>
</dbReference>
<dbReference type="GO" id="GO:0005829">
    <property type="term" value="C:cytosol"/>
    <property type="evidence" value="ECO:0007669"/>
    <property type="project" value="TreeGrafter"/>
</dbReference>
<dbReference type="PROSITE" id="PS00299">
    <property type="entry name" value="UBIQUITIN_1"/>
    <property type="match status" value="1"/>
</dbReference>
<name>G0VC26_NAUCA</name>
<dbReference type="FunCoup" id="G0VC26">
    <property type="interactions" value="743"/>
</dbReference>
<feature type="region of interest" description="Disordered" evidence="1">
    <location>
        <begin position="215"/>
        <end position="268"/>
    </location>
</feature>
<dbReference type="InterPro" id="IPR006636">
    <property type="entry name" value="STI1_HS-bd"/>
</dbReference>
<feature type="compositionally biased region" description="Polar residues" evidence="1">
    <location>
        <begin position="223"/>
        <end position="232"/>
    </location>
</feature>
<accession>G0VC26</accession>
<dbReference type="InterPro" id="IPR015940">
    <property type="entry name" value="UBA"/>
</dbReference>
<dbReference type="EMBL" id="HE576754">
    <property type="protein sequence ID" value="CCC69033.1"/>
    <property type="molecule type" value="Genomic_DNA"/>
</dbReference>
<dbReference type="GO" id="GO:0006511">
    <property type="term" value="P:ubiquitin-dependent protein catabolic process"/>
    <property type="evidence" value="ECO:0007669"/>
    <property type="project" value="TreeGrafter"/>
</dbReference>
<dbReference type="Pfam" id="PF00627">
    <property type="entry name" value="UBA"/>
    <property type="match status" value="1"/>
</dbReference>
<dbReference type="GeneID" id="96902619"/>
<dbReference type="OMA" id="PGMDMFG"/>
<dbReference type="Gene3D" id="3.10.20.90">
    <property type="entry name" value="Phosphatidylinositol 3-kinase Catalytic Subunit, Chain A, domain 1"/>
    <property type="match status" value="1"/>
</dbReference>
<dbReference type="KEGG" id="ncs:NCAS_0C00430"/>
<dbReference type="SMART" id="SM00213">
    <property type="entry name" value="UBQ"/>
    <property type="match status" value="1"/>
</dbReference>
<evidence type="ECO:0008006" key="6">
    <source>
        <dbReference type="Google" id="ProtNLM"/>
    </source>
</evidence>
<dbReference type="SUPFAM" id="SSF54236">
    <property type="entry name" value="Ubiquitin-like"/>
    <property type="match status" value="1"/>
</dbReference>
<dbReference type="PROSITE" id="PS50030">
    <property type="entry name" value="UBA"/>
    <property type="match status" value="1"/>
</dbReference>
<dbReference type="GO" id="GO:0072665">
    <property type="term" value="P:protein localization to vacuole"/>
    <property type="evidence" value="ECO:0007669"/>
    <property type="project" value="EnsemblFungi"/>
</dbReference>
<dbReference type="STRING" id="1064592.G0VC26"/>